<dbReference type="Gene3D" id="3.40.50.620">
    <property type="entry name" value="HUPs"/>
    <property type="match status" value="1"/>
</dbReference>
<name>A0A4D9DCG8_9SAUR</name>
<keyword evidence="10" id="KW-1185">Reference proteome</keyword>
<keyword evidence="3" id="KW-0067">ATP-binding</keyword>
<evidence type="ECO:0000256" key="3">
    <source>
        <dbReference type="ARBA" id="ARBA00022840"/>
    </source>
</evidence>
<dbReference type="AlphaFoldDB" id="A0A4D9DCG8"/>
<proteinExistence type="predicted"/>
<evidence type="ECO:0000256" key="4">
    <source>
        <dbReference type="ARBA" id="ARBA00022917"/>
    </source>
</evidence>
<evidence type="ECO:0000259" key="8">
    <source>
        <dbReference type="Pfam" id="PF08264"/>
    </source>
</evidence>
<protein>
    <submittedName>
        <fullName evidence="9">FYVE, RhoGEF and PH domain-containing protein 1</fullName>
    </submittedName>
</protein>
<comment type="catalytic activity">
    <reaction evidence="6">
        <text>tRNA(Ile) + L-isoleucine + ATP = L-isoleucyl-tRNA(Ile) + AMP + diphosphate</text>
        <dbReference type="Rhea" id="RHEA:11060"/>
        <dbReference type="Rhea" id="RHEA-COMP:9666"/>
        <dbReference type="Rhea" id="RHEA-COMP:9695"/>
        <dbReference type="ChEBI" id="CHEBI:30616"/>
        <dbReference type="ChEBI" id="CHEBI:33019"/>
        <dbReference type="ChEBI" id="CHEBI:58045"/>
        <dbReference type="ChEBI" id="CHEBI:78442"/>
        <dbReference type="ChEBI" id="CHEBI:78528"/>
        <dbReference type="ChEBI" id="CHEBI:456215"/>
        <dbReference type="EC" id="6.1.1.5"/>
    </reaction>
</comment>
<dbReference type="InterPro" id="IPR014729">
    <property type="entry name" value="Rossmann-like_a/b/a_fold"/>
</dbReference>
<dbReference type="Gene3D" id="1.10.730.10">
    <property type="entry name" value="Isoleucyl-tRNA Synthetase, Domain 1"/>
    <property type="match status" value="1"/>
</dbReference>
<evidence type="ECO:0000313" key="10">
    <source>
        <dbReference type="Proteomes" id="UP000297703"/>
    </source>
</evidence>
<dbReference type="EMBL" id="QXTE01010676">
    <property type="protein sequence ID" value="TFJ95266.1"/>
    <property type="molecule type" value="Genomic_DNA"/>
</dbReference>
<accession>A0A4D9DCG8</accession>
<evidence type="ECO:0000313" key="9">
    <source>
        <dbReference type="EMBL" id="TFJ95266.1"/>
    </source>
</evidence>
<keyword evidence="5" id="KW-0030">Aminoacyl-tRNA synthetase</keyword>
<dbReference type="GO" id="GO:0000049">
    <property type="term" value="F:tRNA binding"/>
    <property type="evidence" value="ECO:0007669"/>
    <property type="project" value="InterPro"/>
</dbReference>
<feature type="domain" description="Aminoacyl-tRNA synthetase class Ia" evidence="7">
    <location>
        <begin position="2"/>
        <end position="203"/>
    </location>
</feature>
<reference evidence="9 10" key="2">
    <citation type="submission" date="2019-04" db="EMBL/GenBank/DDBJ databases">
        <title>The genome sequence of big-headed turtle.</title>
        <authorList>
            <person name="Gong S."/>
        </authorList>
    </citation>
    <scope>NUCLEOTIDE SEQUENCE [LARGE SCALE GENOMIC DNA]</scope>
    <source>
        <strain evidence="9">DO16091913</strain>
        <tissue evidence="9">Muscle</tissue>
    </source>
</reference>
<organism evidence="9 10">
    <name type="scientific">Platysternon megacephalum</name>
    <name type="common">big-headed turtle</name>
    <dbReference type="NCBI Taxonomy" id="55544"/>
    <lineage>
        <taxon>Eukaryota</taxon>
        <taxon>Metazoa</taxon>
        <taxon>Chordata</taxon>
        <taxon>Craniata</taxon>
        <taxon>Vertebrata</taxon>
        <taxon>Euteleostomi</taxon>
        <taxon>Archelosauria</taxon>
        <taxon>Testudinata</taxon>
        <taxon>Testudines</taxon>
        <taxon>Cryptodira</taxon>
        <taxon>Durocryptodira</taxon>
        <taxon>Testudinoidea</taxon>
        <taxon>Platysternidae</taxon>
        <taxon>Platysternon</taxon>
    </lineage>
</organism>
<keyword evidence="4" id="KW-0648">Protein biosynthesis</keyword>
<comment type="caution">
    <text evidence="9">The sequence shown here is derived from an EMBL/GenBank/DDBJ whole genome shotgun (WGS) entry which is preliminary data.</text>
</comment>
<dbReference type="OrthoDB" id="1706657at2759"/>
<dbReference type="InterPro" id="IPR023586">
    <property type="entry name" value="Ile-tRNA-ligase_type2"/>
</dbReference>
<dbReference type="InterPro" id="IPR013155">
    <property type="entry name" value="M/V/L/I-tRNA-synth_anticd-bd"/>
</dbReference>
<dbReference type="InterPro" id="IPR002300">
    <property type="entry name" value="aa-tRNA-synth_Ia"/>
</dbReference>
<dbReference type="GO" id="GO:0005524">
    <property type="term" value="F:ATP binding"/>
    <property type="evidence" value="ECO:0007669"/>
    <property type="project" value="UniProtKB-KW"/>
</dbReference>
<keyword evidence="1" id="KW-0436">Ligase</keyword>
<evidence type="ECO:0000256" key="6">
    <source>
        <dbReference type="ARBA" id="ARBA00048359"/>
    </source>
</evidence>
<keyword evidence="2" id="KW-0547">Nucleotide-binding</keyword>
<evidence type="ECO:0000259" key="7">
    <source>
        <dbReference type="Pfam" id="PF00133"/>
    </source>
</evidence>
<dbReference type="GO" id="GO:0006428">
    <property type="term" value="P:isoleucyl-tRNA aminoacylation"/>
    <property type="evidence" value="ECO:0007669"/>
    <property type="project" value="TreeGrafter"/>
</dbReference>
<dbReference type="PANTHER" id="PTHR42780:SF1">
    <property type="entry name" value="ISOLEUCINE--TRNA LIGASE, CYTOPLASMIC"/>
    <property type="match status" value="1"/>
</dbReference>
<evidence type="ECO:0000256" key="2">
    <source>
        <dbReference type="ARBA" id="ARBA00022741"/>
    </source>
</evidence>
<dbReference type="Pfam" id="PF19302">
    <property type="entry name" value="DUF5915"/>
    <property type="match status" value="1"/>
</dbReference>
<dbReference type="Pfam" id="PF08264">
    <property type="entry name" value="Anticodon_1"/>
    <property type="match status" value="1"/>
</dbReference>
<dbReference type="GO" id="GO:0004822">
    <property type="term" value="F:isoleucine-tRNA ligase activity"/>
    <property type="evidence" value="ECO:0007669"/>
    <property type="project" value="UniProtKB-EC"/>
</dbReference>
<dbReference type="PANTHER" id="PTHR42780">
    <property type="entry name" value="SOLEUCYL-TRNA SYNTHETASE"/>
    <property type="match status" value="1"/>
</dbReference>
<dbReference type="InterPro" id="IPR009080">
    <property type="entry name" value="tRNAsynth_Ia_anticodon-bd"/>
</dbReference>
<dbReference type="SUPFAM" id="SSF52374">
    <property type="entry name" value="Nucleotidylyl transferase"/>
    <property type="match status" value="1"/>
</dbReference>
<evidence type="ECO:0000256" key="1">
    <source>
        <dbReference type="ARBA" id="ARBA00022598"/>
    </source>
</evidence>
<dbReference type="Pfam" id="PF00133">
    <property type="entry name" value="tRNA-synt_1"/>
    <property type="match status" value="1"/>
</dbReference>
<dbReference type="InterPro" id="IPR033709">
    <property type="entry name" value="Anticodon_Ile_ABEc"/>
</dbReference>
<evidence type="ECO:0000256" key="5">
    <source>
        <dbReference type="ARBA" id="ARBA00023146"/>
    </source>
</evidence>
<dbReference type="STRING" id="55544.A0A4D9DCG8"/>
<sequence>MTWFPETIKHGRFGDWLTNNIDWALSRKRYWGTPLPIWRNDEDPSKFVCVGSLAELGEYAGRDLSGLDPHRPCVDDITFTVPGEAGTYRRVPEVIDAWFDSGSMPFAQWGYPWVEGSAEKLERNFPADFIAEAIDQTRGWFYTLLAVSTLVFEETSYKNVLCLGHILAEDGRKMSKHLGNILLPVPLMDEHGADAVRWFMAASGSPWAPRRVGHTTLQELVRKVLLTYWNTVSFHALYARANDWSPTGAAPALAGRDVIDRWLLSTTHRLTQEVTDAMEAFDTTRVGTLLSTYVDDLSNWYVRRSRRRFWDGSPSALWTLHECLDVLTRLMAPLTPFITERVWQDLFVATGADVDSVHLAAWPVAQAALVDDQLEESMAATRRLVELGRAARAESKMKIRQPLARILVPSNLLAQLTDELRGELLDELNVRAVESFAYAGDVVEYSAKGNFRALGKRFGKETPTVAAAIAAADARELIEVLRDGDMAKVGPYEVTADEVLISERPREGWSVANEQGETVALDLHLSPELVQAGLVREVIRFVQETRKNTGLDVSDRIRLTWCASGDVADALRAGQAEIADEVLAREVVEAAAAGADWAQDLDLGLAVTVEKL</sequence>
<feature type="domain" description="Methionyl/Valyl/Leucyl/Isoleucyl-tRNA synthetase anticodon-binding" evidence="8">
    <location>
        <begin position="260"/>
        <end position="404"/>
    </location>
</feature>
<dbReference type="SUPFAM" id="SSF47323">
    <property type="entry name" value="Anticodon-binding domain of a subclass of class I aminoacyl-tRNA synthetases"/>
    <property type="match status" value="1"/>
</dbReference>
<dbReference type="CDD" id="cd07961">
    <property type="entry name" value="Anticodon_Ia_Ile_ABEc"/>
    <property type="match status" value="1"/>
</dbReference>
<reference evidence="9 10" key="1">
    <citation type="submission" date="2019-04" db="EMBL/GenBank/DDBJ databases">
        <title>Draft genome of the big-headed turtle Platysternon megacephalum.</title>
        <authorList>
            <person name="Gong S."/>
        </authorList>
    </citation>
    <scope>NUCLEOTIDE SEQUENCE [LARGE SCALE GENOMIC DNA]</scope>
    <source>
        <strain evidence="9">DO16091913</strain>
        <tissue evidence="9">Muscle</tissue>
    </source>
</reference>
<dbReference type="Proteomes" id="UP000297703">
    <property type="component" value="Unassembled WGS sequence"/>
</dbReference>
<gene>
    <name evidence="9" type="ORF">DR999_PMT23241</name>
</gene>